<dbReference type="EMBL" id="CP022310">
    <property type="protein sequence ID" value="QDI69107.1"/>
    <property type="molecule type" value="Genomic_DNA"/>
</dbReference>
<organism evidence="2 3">
    <name type="scientific">Streptomyces calvus</name>
    <dbReference type="NCBI Taxonomy" id="67282"/>
    <lineage>
        <taxon>Bacteria</taxon>
        <taxon>Bacillati</taxon>
        <taxon>Actinomycetota</taxon>
        <taxon>Actinomycetes</taxon>
        <taxon>Kitasatosporales</taxon>
        <taxon>Streptomycetaceae</taxon>
        <taxon>Streptomyces</taxon>
    </lineage>
</organism>
<feature type="compositionally biased region" description="Basic and acidic residues" evidence="1">
    <location>
        <begin position="51"/>
        <end position="67"/>
    </location>
</feature>
<evidence type="ECO:0000256" key="1">
    <source>
        <dbReference type="SAM" id="MobiDB-lite"/>
    </source>
</evidence>
<dbReference type="KEGG" id="sast:CD934_10650"/>
<protein>
    <submittedName>
        <fullName evidence="2">Uncharacterized protein</fullName>
    </submittedName>
</protein>
<dbReference type="OrthoDB" id="4326748at2"/>
<dbReference type="Proteomes" id="UP000316215">
    <property type="component" value="Chromosome"/>
</dbReference>
<gene>
    <name evidence="2" type="ORF">CD934_10650</name>
</gene>
<feature type="region of interest" description="Disordered" evidence="1">
    <location>
        <begin position="51"/>
        <end position="84"/>
    </location>
</feature>
<accession>A0A514JP52</accession>
<evidence type="ECO:0000313" key="2">
    <source>
        <dbReference type="EMBL" id="QDI69107.1"/>
    </source>
</evidence>
<dbReference type="AlphaFoldDB" id="A0A514JP52"/>
<keyword evidence="3" id="KW-1185">Reference proteome</keyword>
<proteinExistence type="predicted"/>
<sequence length="84" mass="9029">MGSEQPVCPVCGQPVDMVVRRHKTLGAWVPVWVHGPCRNPKCEEYVASEAVEARDSGATRAGEETPVREPAPARGDTGPAPTRH</sequence>
<evidence type="ECO:0000313" key="3">
    <source>
        <dbReference type="Proteomes" id="UP000316215"/>
    </source>
</evidence>
<name>A0A514JP52_9ACTN</name>
<reference evidence="2 3" key="1">
    <citation type="submission" date="2017-07" db="EMBL/GenBank/DDBJ databases">
        <title>The Complete Genome of Streptomyces asterosporus-ZSY.</title>
        <authorList>
            <person name="Zhang S."/>
        </authorList>
    </citation>
    <scope>NUCLEOTIDE SEQUENCE [LARGE SCALE GENOMIC DNA]</scope>
    <source>
        <strain evidence="2 3">DSM 41452</strain>
    </source>
</reference>